<sequence length="356" mass="39633">MLEVSIRKTFGKFTLQTSFTAEKGVLGILGSSGCGKSMTLKCIAGLQKPDSGSILLNGKPLFSSGSNLDVPSRKRNIGYVFQNYALFPHLTVSQNIAYGLGHLDRTQHKAKVASMVQRMQLSGHAHHYPFQLSGGQQQRCALARTLVTEPDLLLLDEPFSALDTHIKHLLEKELIQIIQENFDGIVLLVTHNIEEAYRICDRIMVMDQGRNLQIGAKEDIISNPVSLTAARITGCKNLFDVRVLEEHEGHVLLEAGQLVFKAQKNHTPVSRHMVAGIRAHHLRLHSGVSHKENVFECEVVEKVEGVFSTTLQVDCRGLLFQLEIAKASCPHLTGTDRGRLRLHIPMKRVFLMEPEV</sequence>
<dbReference type="Proteomes" id="UP000461585">
    <property type="component" value="Unassembled WGS sequence"/>
</dbReference>
<dbReference type="GO" id="GO:0005524">
    <property type="term" value="F:ATP binding"/>
    <property type="evidence" value="ECO:0007669"/>
    <property type="project" value="UniProtKB-KW"/>
</dbReference>
<dbReference type="Gene3D" id="3.40.50.300">
    <property type="entry name" value="P-loop containing nucleotide triphosphate hydrolases"/>
    <property type="match status" value="1"/>
</dbReference>
<dbReference type="AlphaFoldDB" id="A0A7X5HUB5"/>
<dbReference type="InterPro" id="IPR050093">
    <property type="entry name" value="ABC_SmlMolc_Importer"/>
</dbReference>
<organism evidence="5 6">
    <name type="scientific">Anaerotalea alkaliphila</name>
    <dbReference type="NCBI Taxonomy" id="2662126"/>
    <lineage>
        <taxon>Bacteria</taxon>
        <taxon>Bacillati</taxon>
        <taxon>Bacillota</taxon>
        <taxon>Clostridia</taxon>
        <taxon>Eubacteriales</taxon>
        <taxon>Anaerotalea</taxon>
    </lineage>
</organism>
<name>A0A7X5HUB5_9FIRM</name>
<dbReference type="PROSITE" id="PS50893">
    <property type="entry name" value="ABC_TRANSPORTER_2"/>
    <property type="match status" value="1"/>
</dbReference>
<accession>A0A7X5HUB5</accession>
<keyword evidence="2" id="KW-0547">Nucleotide-binding</keyword>
<dbReference type="InterPro" id="IPR003593">
    <property type="entry name" value="AAA+_ATPase"/>
</dbReference>
<protein>
    <submittedName>
        <fullName evidence="5">ABC transporter ATP-binding protein</fullName>
    </submittedName>
</protein>
<evidence type="ECO:0000259" key="4">
    <source>
        <dbReference type="PROSITE" id="PS50893"/>
    </source>
</evidence>
<evidence type="ECO:0000313" key="5">
    <source>
        <dbReference type="EMBL" id="NDL66801.1"/>
    </source>
</evidence>
<keyword evidence="6" id="KW-1185">Reference proteome</keyword>
<keyword evidence="3 5" id="KW-0067">ATP-binding</keyword>
<dbReference type="PROSITE" id="PS51257">
    <property type="entry name" value="PROKAR_LIPOPROTEIN"/>
    <property type="match status" value="1"/>
</dbReference>
<dbReference type="RefSeq" id="WP_162369529.1">
    <property type="nucleotide sequence ID" value="NZ_JAAEEH010000006.1"/>
</dbReference>
<evidence type="ECO:0000256" key="1">
    <source>
        <dbReference type="ARBA" id="ARBA00022448"/>
    </source>
</evidence>
<dbReference type="InterPro" id="IPR003439">
    <property type="entry name" value="ABC_transporter-like_ATP-bd"/>
</dbReference>
<comment type="caution">
    <text evidence="5">The sequence shown here is derived from an EMBL/GenBank/DDBJ whole genome shotgun (WGS) entry which is preliminary data.</text>
</comment>
<evidence type="ECO:0000313" key="6">
    <source>
        <dbReference type="Proteomes" id="UP000461585"/>
    </source>
</evidence>
<dbReference type="EMBL" id="JAAEEH010000006">
    <property type="protein sequence ID" value="NDL66801.1"/>
    <property type="molecule type" value="Genomic_DNA"/>
</dbReference>
<proteinExistence type="predicted"/>
<dbReference type="GO" id="GO:0016887">
    <property type="term" value="F:ATP hydrolysis activity"/>
    <property type="evidence" value="ECO:0007669"/>
    <property type="project" value="InterPro"/>
</dbReference>
<reference evidence="5 6" key="1">
    <citation type="submission" date="2020-01" db="EMBL/GenBank/DDBJ databases">
        <title>Anaeroalcalibacter tamaniensis gen. nov., sp. nov., moderately halophilic strictly anaerobic fermenter bacterium from mud volcano of Taman peninsula.</title>
        <authorList>
            <person name="Frolova A."/>
            <person name="Merkel A.Y."/>
            <person name="Slobodkin A.I."/>
        </authorList>
    </citation>
    <scope>NUCLEOTIDE SEQUENCE [LARGE SCALE GENOMIC DNA]</scope>
    <source>
        <strain evidence="5 6">F-3ap</strain>
    </source>
</reference>
<dbReference type="SMART" id="SM00382">
    <property type="entry name" value="AAA"/>
    <property type="match status" value="1"/>
</dbReference>
<gene>
    <name evidence="5" type="ORF">GXN74_03455</name>
</gene>
<evidence type="ECO:0000256" key="2">
    <source>
        <dbReference type="ARBA" id="ARBA00022741"/>
    </source>
</evidence>
<dbReference type="SUPFAM" id="SSF50331">
    <property type="entry name" value="MOP-like"/>
    <property type="match status" value="1"/>
</dbReference>
<dbReference type="Pfam" id="PF00005">
    <property type="entry name" value="ABC_tran"/>
    <property type="match status" value="1"/>
</dbReference>
<keyword evidence="1" id="KW-0813">Transport</keyword>
<dbReference type="PANTHER" id="PTHR42781">
    <property type="entry name" value="SPERMIDINE/PUTRESCINE IMPORT ATP-BINDING PROTEIN POTA"/>
    <property type="match status" value="1"/>
</dbReference>
<dbReference type="InterPro" id="IPR027417">
    <property type="entry name" value="P-loop_NTPase"/>
</dbReference>
<dbReference type="SUPFAM" id="SSF52540">
    <property type="entry name" value="P-loop containing nucleoside triphosphate hydrolases"/>
    <property type="match status" value="1"/>
</dbReference>
<dbReference type="PANTHER" id="PTHR42781:SF4">
    <property type="entry name" value="SPERMIDINE_PUTRESCINE IMPORT ATP-BINDING PROTEIN POTA"/>
    <property type="match status" value="1"/>
</dbReference>
<evidence type="ECO:0000256" key="3">
    <source>
        <dbReference type="ARBA" id="ARBA00022840"/>
    </source>
</evidence>
<dbReference type="InterPro" id="IPR008995">
    <property type="entry name" value="Mo/tungstate-bd_C_term_dom"/>
</dbReference>
<feature type="domain" description="ABC transporter" evidence="4">
    <location>
        <begin position="1"/>
        <end position="233"/>
    </location>
</feature>